<evidence type="ECO:0000256" key="1">
    <source>
        <dbReference type="SAM" id="Phobius"/>
    </source>
</evidence>
<proteinExistence type="evidence at transcript level"/>
<dbReference type="EMBL" id="BT135151">
    <property type="protein sequence ID" value="AFK34946.1"/>
    <property type="molecule type" value="mRNA"/>
</dbReference>
<sequence>MKVGKHKKGVELCWVFVLAALLLKQISLFVLLEPMFQHMCRHLCKMLDTMFQHPGTV</sequence>
<evidence type="ECO:0008006" key="3">
    <source>
        <dbReference type="Google" id="ProtNLM"/>
    </source>
</evidence>
<organism evidence="2">
    <name type="scientific">Medicago truncatula</name>
    <name type="common">Barrel medic</name>
    <name type="synonym">Medicago tribuloides</name>
    <dbReference type="NCBI Taxonomy" id="3880"/>
    <lineage>
        <taxon>Eukaryota</taxon>
        <taxon>Viridiplantae</taxon>
        <taxon>Streptophyta</taxon>
        <taxon>Embryophyta</taxon>
        <taxon>Tracheophyta</taxon>
        <taxon>Spermatophyta</taxon>
        <taxon>Magnoliopsida</taxon>
        <taxon>eudicotyledons</taxon>
        <taxon>Gunneridae</taxon>
        <taxon>Pentapetalae</taxon>
        <taxon>rosids</taxon>
        <taxon>fabids</taxon>
        <taxon>Fabales</taxon>
        <taxon>Fabaceae</taxon>
        <taxon>Papilionoideae</taxon>
        <taxon>50 kb inversion clade</taxon>
        <taxon>NPAAA clade</taxon>
        <taxon>Hologalegina</taxon>
        <taxon>IRL clade</taxon>
        <taxon>Trifolieae</taxon>
        <taxon>Medicago</taxon>
    </lineage>
</organism>
<evidence type="ECO:0000313" key="2">
    <source>
        <dbReference type="EMBL" id="AFK34946.1"/>
    </source>
</evidence>
<keyword evidence="1" id="KW-0812">Transmembrane</keyword>
<keyword evidence="1" id="KW-1133">Transmembrane helix</keyword>
<reference evidence="2" key="1">
    <citation type="submission" date="2012-05" db="EMBL/GenBank/DDBJ databases">
        <authorList>
            <person name="Krishnakumar V."/>
            <person name="Cheung F."/>
            <person name="Xiao Y."/>
            <person name="Chan A."/>
            <person name="Moskal W.A."/>
            <person name="Town C.D."/>
        </authorList>
    </citation>
    <scope>NUCLEOTIDE SEQUENCE</scope>
</reference>
<keyword evidence="1" id="KW-0472">Membrane</keyword>
<accession>I3S3V4</accession>
<feature type="transmembrane region" description="Helical" evidence="1">
    <location>
        <begin position="12"/>
        <end position="32"/>
    </location>
</feature>
<name>I3S3V4_MEDTR</name>
<dbReference type="AlphaFoldDB" id="I3S3V4"/>
<protein>
    <recommendedName>
        <fullName evidence="3">Transmembrane protein</fullName>
    </recommendedName>
</protein>